<comment type="similarity">
    <text evidence="1">Belongs to the MobA/MobL family.</text>
</comment>
<accession>Q0F1Q5</accession>
<dbReference type="eggNOG" id="COG3843">
    <property type="taxonomic scope" value="Bacteria"/>
</dbReference>
<dbReference type="EMBL" id="AATS01000003">
    <property type="protein sequence ID" value="EAU55136.1"/>
    <property type="molecule type" value="Genomic_DNA"/>
</dbReference>
<dbReference type="InParanoid" id="Q0F1Q5"/>
<evidence type="ECO:0000256" key="1">
    <source>
        <dbReference type="ARBA" id="ARBA00010873"/>
    </source>
</evidence>
<name>Q0F1Q5_9PROT</name>
<feature type="region of interest" description="Disordered" evidence="3">
    <location>
        <begin position="145"/>
        <end position="171"/>
    </location>
</feature>
<feature type="domain" description="MobA/MobL protein" evidence="4">
    <location>
        <begin position="27"/>
        <end position="230"/>
    </location>
</feature>
<keyword evidence="2" id="KW-0184">Conjugation</keyword>
<evidence type="ECO:0000256" key="3">
    <source>
        <dbReference type="SAM" id="MobiDB-lite"/>
    </source>
</evidence>
<evidence type="ECO:0000256" key="2">
    <source>
        <dbReference type="ARBA" id="ARBA00022971"/>
    </source>
</evidence>
<proteinExistence type="inferred from homology"/>
<dbReference type="Gene3D" id="3.30.930.30">
    <property type="match status" value="1"/>
</dbReference>
<protein>
    <submittedName>
        <fullName evidence="5">MobA/MobL protein</fullName>
    </submittedName>
</protein>
<dbReference type="InterPro" id="IPR005053">
    <property type="entry name" value="MobA_MobL"/>
</dbReference>
<organism evidence="5 6">
    <name type="scientific">Mariprofundus ferrooxydans PV-1</name>
    <dbReference type="NCBI Taxonomy" id="314345"/>
    <lineage>
        <taxon>Bacteria</taxon>
        <taxon>Pseudomonadati</taxon>
        <taxon>Pseudomonadota</taxon>
        <taxon>Candidatius Mariprofundia</taxon>
        <taxon>Mariprofundales</taxon>
        <taxon>Mariprofundaceae</taxon>
        <taxon>Mariprofundus</taxon>
    </lineage>
</organism>
<evidence type="ECO:0000259" key="4">
    <source>
        <dbReference type="Pfam" id="PF03389"/>
    </source>
</evidence>
<feature type="region of interest" description="Disordered" evidence="3">
    <location>
        <begin position="456"/>
        <end position="475"/>
    </location>
</feature>
<sequence length="475" mass="54856">MATYHLTLKIGEKGNAARHFTYICAIEKYAHKRGVVHIEHGNMPKWAADKPVLFWQASDEFERANGTVYRELEVSLPRELPLAQQIDLAKQLAEEACGNNHAFSFAIHNTKASDGAMNPHVHLQFSERIDDGHERDQKHYFKRVNNKRPESGGCRKDRSWQAKTRGRGIQPAKSSDKLLEIRQLWEVLCNQTLADFDVPARIDCRSYADQGIDLIPQPKVGAESWNLHRRTKKQADESKEDIKPDIIKNERYQRWEKVIQKNQYLLSDMAKVQRDTLLHHYEKLIGDKQIIRKELNQLNSAKPMIQTLQQAIQAYLSNTKSGSVYHLAMNHASIEHAKAKKRYDAYILIKNAPIKLSNIRAKLSCWWNHGFRSTETQYMKQADRALRETQHQYNKLLDTAYAHPKLIDKAASMLEFEQTKSQQRKDELHTMKNRLSQISDNLRSTHQSLKLLQQKHPNIDMPKSTLALSSTGSVS</sequence>
<dbReference type="STRING" id="314344.AL013_07550"/>
<dbReference type="RefSeq" id="WP_009849600.1">
    <property type="nucleotide sequence ID" value="NZ_DS022294.1"/>
</dbReference>
<gene>
    <name evidence="5" type="ORF">SPV1_10406</name>
</gene>
<evidence type="ECO:0000313" key="6">
    <source>
        <dbReference type="Proteomes" id="UP000005297"/>
    </source>
</evidence>
<keyword evidence="6" id="KW-1185">Reference proteome</keyword>
<dbReference type="HOGENOM" id="CLU_574657_0_0_0"/>
<dbReference type="AlphaFoldDB" id="Q0F1Q5"/>
<dbReference type="Pfam" id="PF03389">
    <property type="entry name" value="MobA_MobL"/>
    <property type="match status" value="1"/>
</dbReference>
<dbReference type="Proteomes" id="UP000005297">
    <property type="component" value="Unassembled WGS sequence"/>
</dbReference>
<feature type="compositionally biased region" description="Basic and acidic residues" evidence="3">
    <location>
        <begin position="147"/>
        <end position="160"/>
    </location>
</feature>
<evidence type="ECO:0000313" key="5">
    <source>
        <dbReference type="EMBL" id="EAU55136.1"/>
    </source>
</evidence>
<reference evidence="5 6" key="1">
    <citation type="submission" date="2006-09" db="EMBL/GenBank/DDBJ databases">
        <authorList>
            <person name="Emerson D."/>
            <person name="Ferriera S."/>
            <person name="Johnson J."/>
            <person name="Kravitz S."/>
            <person name="Halpern A."/>
            <person name="Remington K."/>
            <person name="Beeson K."/>
            <person name="Tran B."/>
            <person name="Rogers Y.-H."/>
            <person name="Friedman R."/>
            <person name="Venter J.C."/>
        </authorList>
    </citation>
    <scope>NUCLEOTIDE SEQUENCE [LARGE SCALE GENOMIC DNA]</scope>
    <source>
        <strain evidence="5 6">PV-1</strain>
    </source>
</reference>
<comment type="caution">
    <text evidence="5">The sequence shown here is derived from an EMBL/GenBank/DDBJ whole genome shotgun (WGS) entry which is preliminary data.</text>
</comment>
<dbReference type="OrthoDB" id="1634048at2"/>
<feature type="compositionally biased region" description="Polar residues" evidence="3">
    <location>
        <begin position="466"/>
        <end position="475"/>
    </location>
</feature>